<dbReference type="EMBL" id="VYKJ01000012">
    <property type="protein sequence ID" value="KAA8996921.1"/>
    <property type="molecule type" value="Genomic_DNA"/>
</dbReference>
<dbReference type="PROSITE" id="PS51409">
    <property type="entry name" value="ARGINASE_2"/>
    <property type="match status" value="1"/>
</dbReference>
<gene>
    <name evidence="5" type="ORF">FJU30_19885</name>
</gene>
<reference evidence="5 6" key="1">
    <citation type="submission" date="2019-09" db="EMBL/GenBank/DDBJ databases">
        <authorList>
            <person name="Li Y."/>
        </authorList>
    </citation>
    <scope>NUCLEOTIDE SEQUENCE [LARGE SCALE GENOMIC DNA]</scope>
    <source>
        <strain evidence="5 6">L3-3HA</strain>
    </source>
</reference>
<dbReference type="Gene3D" id="3.40.800.10">
    <property type="entry name" value="Ureohydrolase domain"/>
    <property type="match status" value="1"/>
</dbReference>
<dbReference type="Pfam" id="PF00491">
    <property type="entry name" value="Arginase"/>
    <property type="match status" value="1"/>
</dbReference>
<comment type="caution">
    <text evidence="5">The sequence shown here is derived from an EMBL/GenBank/DDBJ whole genome shotgun (WGS) entry which is preliminary data.</text>
</comment>
<evidence type="ECO:0000313" key="5">
    <source>
        <dbReference type="EMBL" id="KAA8996921.1"/>
    </source>
</evidence>
<accession>A0A5J5FTU0</accession>
<evidence type="ECO:0000256" key="2">
    <source>
        <dbReference type="ARBA" id="ARBA00022801"/>
    </source>
</evidence>
<name>A0A5J5FTU0_9GAMM</name>
<dbReference type="AlphaFoldDB" id="A0A5J5FTU0"/>
<keyword evidence="6" id="KW-1185">Reference proteome</keyword>
<keyword evidence="2" id="KW-0378">Hydrolase</keyword>
<dbReference type="PANTHER" id="PTHR43782:SF3">
    <property type="entry name" value="ARGINASE"/>
    <property type="match status" value="1"/>
</dbReference>
<keyword evidence="1" id="KW-0479">Metal-binding</keyword>
<dbReference type="GO" id="GO:0030145">
    <property type="term" value="F:manganese ion binding"/>
    <property type="evidence" value="ECO:0007669"/>
    <property type="project" value="TreeGrafter"/>
</dbReference>
<evidence type="ECO:0000313" key="6">
    <source>
        <dbReference type="Proteomes" id="UP000335415"/>
    </source>
</evidence>
<dbReference type="InterPro" id="IPR006035">
    <property type="entry name" value="Ureohydrolase"/>
</dbReference>
<evidence type="ECO:0000256" key="3">
    <source>
        <dbReference type="ARBA" id="ARBA00023211"/>
    </source>
</evidence>
<dbReference type="CDD" id="cd09999">
    <property type="entry name" value="Arginase-like_1"/>
    <property type="match status" value="1"/>
</dbReference>
<proteinExistence type="inferred from homology"/>
<dbReference type="InterPro" id="IPR023696">
    <property type="entry name" value="Ureohydrolase_dom_sf"/>
</dbReference>
<dbReference type="RefSeq" id="WP_150436721.1">
    <property type="nucleotide sequence ID" value="NZ_VYKJ01000012.1"/>
</dbReference>
<dbReference type="SUPFAM" id="SSF52768">
    <property type="entry name" value="Arginase/deacetylase"/>
    <property type="match status" value="1"/>
</dbReference>
<dbReference type="OrthoDB" id="9789727at2"/>
<dbReference type="GO" id="GO:0005829">
    <property type="term" value="C:cytosol"/>
    <property type="evidence" value="ECO:0007669"/>
    <property type="project" value="TreeGrafter"/>
</dbReference>
<dbReference type="Proteomes" id="UP000335415">
    <property type="component" value="Unassembled WGS sequence"/>
</dbReference>
<evidence type="ECO:0000256" key="4">
    <source>
        <dbReference type="PROSITE-ProRule" id="PRU00742"/>
    </source>
</evidence>
<dbReference type="PRINTS" id="PR00116">
    <property type="entry name" value="ARGINASE"/>
</dbReference>
<organism evidence="5 6">
    <name type="scientific">Affinibrenneria salicis</name>
    <dbReference type="NCBI Taxonomy" id="2590031"/>
    <lineage>
        <taxon>Bacteria</taxon>
        <taxon>Pseudomonadati</taxon>
        <taxon>Pseudomonadota</taxon>
        <taxon>Gammaproteobacteria</taxon>
        <taxon>Enterobacterales</taxon>
        <taxon>Pectobacteriaceae</taxon>
        <taxon>Affinibrenneria</taxon>
    </lineage>
</organism>
<protein>
    <submittedName>
        <fullName evidence="5">Arginase family protein</fullName>
    </submittedName>
</protein>
<dbReference type="GO" id="GO:0004053">
    <property type="term" value="F:arginase activity"/>
    <property type="evidence" value="ECO:0007669"/>
    <property type="project" value="TreeGrafter"/>
</dbReference>
<sequence length="277" mass="30024">MRLIYPEWQCCSHPSVHAGARWLAAALPDDGDSIHIAAPEQETLVKTQQVYALPSIVERFRQAMRQLTARRPDRLQMIGGTCGAEVAPVAWLNQRYAGELAVIWFDAHADLNTPQSSPSGEFHGMVLRTLTGEGPRELVEGIARPLVPGQIFLAGVRELDQPERAFIERRNIALSPEIDASSAGRLCAAIRAAGYRRIYLHIDVDVLNPDSFSGALMPTPGGPTPAALSAALRRLSETFEVVGSSIVEYCGRTEQSRDQLIALLRDGGLLPTPGAAA</sequence>
<comment type="similarity">
    <text evidence="4">Belongs to the arginase family.</text>
</comment>
<evidence type="ECO:0000256" key="1">
    <source>
        <dbReference type="ARBA" id="ARBA00022723"/>
    </source>
</evidence>
<keyword evidence="3" id="KW-0464">Manganese</keyword>
<dbReference type="PANTHER" id="PTHR43782">
    <property type="entry name" value="ARGINASE"/>
    <property type="match status" value="1"/>
</dbReference>